<name>A0A5D0MGA2_FLESI</name>
<dbReference type="Pfam" id="PF04397">
    <property type="entry name" value="LytTR"/>
    <property type="match status" value="1"/>
</dbReference>
<proteinExistence type="predicted"/>
<gene>
    <name evidence="2" type="ORF">FXF49_10160</name>
</gene>
<dbReference type="EMBL" id="VSIV01000283">
    <property type="protein sequence ID" value="TYB32707.1"/>
    <property type="molecule type" value="Genomic_DNA"/>
</dbReference>
<dbReference type="GO" id="GO:0003677">
    <property type="term" value="F:DNA binding"/>
    <property type="evidence" value="ECO:0007669"/>
    <property type="project" value="InterPro"/>
</dbReference>
<dbReference type="PROSITE" id="PS50930">
    <property type="entry name" value="HTH_LYTTR"/>
    <property type="match status" value="1"/>
</dbReference>
<evidence type="ECO:0000313" key="2">
    <source>
        <dbReference type="EMBL" id="TYB32707.1"/>
    </source>
</evidence>
<dbReference type="Proteomes" id="UP000323337">
    <property type="component" value="Unassembled WGS sequence"/>
</dbReference>
<dbReference type="InterPro" id="IPR046947">
    <property type="entry name" value="LytR-like"/>
</dbReference>
<comment type="caution">
    <text evidence="2">The sequence shown here is derived from an EMBL/GenBank/DDBJ whole genome shotgun (WGS) entry which is preliminary data.</text>
</comment>
<dbReference type="InterPro" id="IPR007492">
    <property type="entry name" value="LytTR_DNA-bd_dom"/>
</dbReference>
<dbReference type="AlphaFoldDB" id="A0A5D0MGA2"/>
<evidence type="ECO:0000313" key="3">
    <source>
        <dbReference type="Proteomes" id="UP000323337"/>
    </source>
</evidence>
<dbReference type="SMART" id="SM00850">
    <property type="entry name" value="LytTR"/>
    <property type="match status" value="1"/>
</dbReference>
<dbReference type="PANTHER" id="PTHR37299">
    <property type="entry name" value="TRANSCRIPTIONAL REGULATOR-RELATED"/>
    <property type="match status" value="1"/>
</dbReference>
<reference evidence="2 3" key="1">
    <citation type="submission" date="2019-08" db="EMBL/GenBank/DDBJ databases">
        <title>Genomic characterization of a novel candidate phylum (ARYD3) from a high temperature, high salinity tertiary oil reservoir in north central Oklahoma, USA.</title>
        <authorList>
            <person name="Youssef N.H."/>
            <person name="Yadav A."/>
            <person name="Elshahed M.S."/>
        </authorList>
    </citation>
    <scope>NUCLEOTIDE SEQUENCE [LARGE SCALE GENOMIC DNA]</scope>
    <source>
        <strain evidence="2">ARYD1</strain>
    </source>
</reference>
<dbReference type="Gene3D" id="2.40.50.1020">
    <property type="entry name" value="LytTr DNA-binding domain"/>
    <property type="match status" value="1"/>
</dbReference>
<protein>
    <submittedName>
        <fullName evidence="2">LytTR family transcriptional regulator</fullName>
    </submittedName>
</protein>
<sequence>MDDQRINLEYIEPGILIFSSEDYTTLYTNKIFLFQFHEFTKDEICLNDIFHFHSNKTKEKIKKMLSYINNTEKQLPFTLKKYDALGRHKYLIIKLIKLLDKSDDYDYCLLTFDVSNILSDDEHKTLNYIPILKNKEINLLSVDKIIFIQAENIYTRLFTAEGTFLSEFTIGNLEERLDAKKFFRVHRSYLINIHYIEKIIRETHGLNIQMRFYKNKIPVSRSRKGEFKSFIGLS</sequence>
<dbReference type="GO" id="GO:0000156">
    <property type="term" value="F:phosphorelay response regulator activity"/>
    <property type="evidence" value="ECO:0007669"/>
    <property type="project" value="InterPro"/>
</dbReference>
<accession>A0A5D0MGA2</accession>
<organism evidence="2 3">
    <name type="scientific">Flexistipes sinusarabici</name>
    <dbReference type="NCBI Taxonomy" id="2352"/>
    <lineage>
        <taxon>Bacteria</taxon>
        <taxon>Pseudomonadati</taxon>
        <taxon>Deferribacterota</taxon>
        <taxon>Deferribacteres</taxon>
        <taxon>Deferribacterales</taxon>
        <taxon>Flexistipitaceae</taxon>
        <taxon>Flexistipes</taxon>
    </lineage>
</organism>
<evidence type="ECO:0000259" key="1">
    <source>
        <dbReference type="PROSITE" id="PS50930"/>
    </source>
</evidence>
<feature type="domain" description="HTH LytTR-type" evidence="1">
    <location>
        <begin position="129"/>
        <end position="233"/>
    </location>
</feature>
<dbReference type="PANTHER" id="PTHR37299:SF1">
    <property type="entry name" value="STAGE 0 SPORULATION PROTEIN A HOMOLOG"/>
    <property type="match status" value="1"/>
</dbReference>
<dbReference type="RefSeq" id="WP_303701780.1">
    <property type="nucleotide sequence ID" value="NZ_VSIV01000283.1"/>
</dbReference>